<dbReference type="GO" id="GO:0072344">
    <property type="term" value="P:rescue of stalled ribosome"/>
    <property type="evidence" value="ECO:0007669"/>
    <property type="project" value="TreeGrafter"/>
</dbReference>
<organism evidence="5 6">
    <name type="scientific">Corynebacterium cystitidis DSM 20524</name>
    <dbReference type="NCBI Taxonomy" id="1121357"/>
    <lineage>
        <taxon>Bacteria</taxon>
        <taxon>Bacillati</taxon>
        <taxon>Actinomycetota</taxon>
        <taxon>Actinomycetes</taxon>
        <taxon>Mycobacteriales</taxon>
        <taxon>Corynebacteriaceae</taxon>
        <taxon>Corynebacterium</taxon>
    </lineage>
</organism>
<sequence>MVHFWLPIIDHHVVLLVVVGTGWASLSKKPKVGPMRGVRVEPGPGVPEGLVIPAADLTERFARSSGPGGQSVNTTDSKVQLNLDIEQCSVLSEKQKLRAIKNLGTTVLTVEASTQRSQLQNRNEARKRLASLLRDALAPPPPPRRKTKPTRGSVRRRLDAKRRRSEIKKLRRPPL</sequence>
<keyword evidence="6" id="KW-1185">Reference proteome</keyword>
<name>A0A1H9UP21_9CORY</name>
<evidence type="ECO:0000256" key="2">
    <source>
        <dbReference type="SAM" id="MobiDB-lite"/>
    </source>
</evidence>
<comment type="similarity">
    <text evidence="1">Belongs to the prokaryotic/mitochondrial release factor family.</text>
</comment>
<feature type="transmembrane region" description="Helical" evidence="3">
    <location>
        <begin position="6"/>
        <end position="26"/>
    </location>
</feature>
<dbReference type="SUPFAM" id="SSF75620">
    <property type="entry name" value="Release factor"/>
    <property type="match status" value="1"/>
</dbReference>
<dbReference type="InterPro" id="IPR045853">
    <property type="entry name" value="Pep_chain_release_fac_I_sf"/>
</dbReference>
<evidence type="ECO:0000259" key="4">
    <source>
        <dbReference type="PROSITE" id="PS00745"/>
    </source>
</evidence>
<dbReference type="PANTHER" id="PTHR47814">
    <property type="entry name" value="PEPTIDYL-TRNA HYDROLASE ARFB"/>
    <property type="match status" value="1"/>
</dbReference>
<keyword evidence="3" id="KW-0472">Membrane</keyword>
<proteinExistence type="inferred from homology"/>
<accession>A0A1H9UP21</accession>
<dbReference type="EMBL" id="FOGQ01000008">
    <property type="protein sequence ID" value="SES11122.1"/>
    <property type="molecule type" value="Genomic_DNA"/>
</dbReference>
<dbReference type="STRING" id="1121357.SAMN05661109_01903"/>
<dbReference type="Pfam" id="PF00472">
    <property type="entry name" value="RF-1"/>
    <property type="match status" value="1"/>
</dbReference>
<feature type="domain" description="Prokaryotic-type class I peptide chain release factors" evidence="4">
    <location>
        <begin position="63"/>
        <end position="79"/>
    </location>
</feature>
<keyword evidence="3" id="KW-1133">Transmembrane helix</keyword>
<protein>
    <submittedName>
        <fullName evidence="5">Ribosome-associated protein</fullName>
    </submittedName>
</protein>
<dbReference type="GO" id="GO:0004045">
    <property type="term" value="F:peptidyl-tRNA hydrolase activity"/>
    <property type="evidence" value="ECO:0007669"/>
    <property type="project" value="TreeGrafter"/>
</dbReference>
<dbReference type="PROSITE" id="PS00745">
    <property type="entry name" value="RF_PROK_I"/>
    <property type="match status" value="1"/>
</dbReference>
<evidence type="ECO:0000256" key="3">
    <source>
        <dbReference type="SAM" id="Phobius"/>
    </source>
</evidence>
<evidence type="ECO:0000256" key="1">
    <source>
        <dbReference type="ARBA" id="ARBA00010835"/>
    </source>
</evidence>
<evidence type="ECO:0000313" key="6">
    <source>
        <dbReference type="Proteomes" id="UP000198929"/>
    </source>
</evidence>
<dbReference type="GO" id="GO:0043022">
    <property type="term" value="F:ribosome binding"/>
    <property type="evidence" value="ECO:0007669"/>
    <property type="project" value="TreeGrafter"/>
</dbReference>
<dbReference type="PANTHER" id="PTHR47814:SF1">
    <property type="entry name" value="PEPTIDYL-TRNA HYDROLASE ARFB"/>
    <property type="match status" value="1"/>
</dbReference>
<dbReference type="Proteomes" id="UP000198929">
    <property type="component" value="Unassembled WGS sequence"/>
</dbReference>
<dbReference type="GO" id="GO:0003747">
    <property type="term" value="F:translation release factor activity"/>
    <property type="evidence" value="ECO:0007669"/>
    <property type="project" value="InterPro"/>
</dbReference>
<dbReference type="Gene3D" id="3.30.160.20">
    <property type="match status" value="1"/>
</dbReference>
<gene>
    <name evidence="5" type="ORF">SAMN05661109_01903</name>
</gene>
<feature type="region of interest" description="Disordered" evidence="2">
    <location>
        <begin position="134"/>
        <end position="175"/>
    </location>
</feature>
<evidence type="ECO:0000313" key="5">
    <source>
        <dbReference type="EMBL" id="SES11122.1"/>
    </source>
</evidence>
<keyword evidence="3" id="KW-0812">Transmembrane</keyword>
<dbReference type="InterPro" id="IPR000352">
    <property type="entry name" value="Pep_chain_release_fac_I"/>
</dbReference>
<dbReference type="NCBIfam" id="NF006718">
    <property type="entry name" value="PRK09256.1"/>
    <property type="match status" value="1"/>
</dbReference>
<feature type="compositionally biased region" description="Basic residues" evidence="2">
    <location>
        <begin position="143"/>
        <end position="175"/>
    </location>
</feature>
<dbReference type="AlphaFoldDB" id="A0A1H9UP21"/>
<reference evidence="6" key="1">
    <citation type="submission" date="2016-10" db="EMBL/GenBank/DDBJ databases">
        <authorList>
            <person name="Varghese N."/>
            <person name="Submissions S."/>
        </authorList>
    </citation>
    <scope>NUCLEOTIDE SEQUENCE [LARGE SCALE GENOMIC DNA]</scope>
    <source>
        <strain evidence="6">DSM 20524</strain>
    </source>
</reference>